<protein>
    <recommendedName>
        <fullName evidence="2">Portal protein</fullName>
    </recommendedName>
</protein>
<dbReference type="EMBL" id="LR798339">
    <property type="protein sequence ID" value="CAB5224807.1"/>
    <property type="molecule type" value="Genomic_DNA"/>
</dbReference>
<proteinExistence type="predicted"/>
<name>A0A6J7X1X9_9CAUD</name>
<accession>A0A6J7X1X9</accession>
<reference evidence="1" key="1">
    <citation type="submission" date="2020-05" db="EMBL/GenBank/DDBJ databases">
        <authorList>
            <person name="Chiriac C."/>
            <person name="Salcher M."/>
            <person name="Ghai R."/>
            <person name="Kavagutti S V."/>
        </authorList>
    </citation>
    <scope>NUCLEOTIDE SEQUENCE</scope>
</reference>
<sequence length="702" mass="79364">MYSASSDPLAIATNVPDVGDLLSEYGRAMVNSTQGNLTTKFDDIRFARWAGQSDDGKKHSNLRNEGDPAWPFEGASDVRNRLVDSTCNELSSLLVTAFERSNIRANGVEMNDMSISGVATNLLHWIRDDKMPLELRREAELGAQYAFQYGWTAFFIGWRQNISKREQQVTMQEVMAIAQQSGSPTLMQLPDLIMQQSEEAAAIIQAAVPGTTESDAKRMVKELAETGVTTRDEEYVSKNLPEILALKPWDEILFPPETADLQRSRVIFRRTWMSEVEIREKITTEGWNKDWVELAVQMAGKSSTVYNTNILPSTEMLVYNGLNYQNMIEVVYCYTKSLDGKAPCIYYTVICPQAAVDHRKEKISYAIHERLDYAHGEYPFVEFRRECIRRAITDTRGVPELAHTDQDEIKAQHDSIRDHTAFTTLPPIKVVKRIGAINKIGPGVSLPVVNPTDYMFMDPPAREPSVAFKLIDRVEANHSAYFGTVNPLVAPQKTQLLQQTLVNTWLLTWRSVYRQMFALCCQYMSPEEIQRITGGQLPQSMSEIHNEFDLTVKFDVMDLDKEYIAQKIDFLTKIAQMDSGGVLNRNKLTAMMIQAVAPEMAQELILNPQDASKQMFKEVQSDIGNMLLGNEALYQENDPTAQTKLQYAQQVMQSNPKAQAALQQDPNFQALFNNYVKSLQMSIMQQQNAQIGRIGVTPVAQQ</sequence>
<evidence type="ECO:0000313" key="1">
    <source>
        <dbReference type="EMBL" id="CAB5224807.1"/>
    </source>
</evidence>
<gene>
    <name evidence="1" type="ORF">UFOVP742_11</name>
</gene>
<organism evidence="1">
    <name type="scientific">uncultured Caudovirales phage</name>
    <dbReference type="NCBI Taxonomy" id="2100421"/>
    <lineage>
        <taxon>Viruses</taxon>
        <taxon>Duplodnaviria</taxon>
        <taxon>Heunggongvirae</taxon>
        <taxon>Uroviricota</taxon>
        <taxon>Caudoviricetes</taxon>
        <taxon>Peduoviridae</taxon>
        <taxon>Maltschvirus</taxon>
        <taxon>Maltschvirus maltsch</taxon>
    </lineage>
</organism>
<evidence type="ECO:0008006" key="2">
    <source>
        <dbReference type="Google" id="ProtNLM"/>
    </source>
</evidence>